<evidence type="ECO:0000313" key="2">
    <source>
        <dbReference type="Proteomes" id="UP001410394"/>
    </source>
</evidence>
<evidence type="ECO:0000313" key="1">
    <source>
        <dbReference type="EMBL" id="MEN3067507.1"/>
    </source>
</evidence>
<comment type="caution">
    <text evidence="1">The sequence shown here is derived from an EMBL/GenBank/DDBJ whole genome shotgun (WGS) entry which is preliminary data.</text>
</comment>
<sequence length="136" mass="15088">MPTPHETWAHKAVFDALSNPDELLRELDSENDESSIRKRLSAGKYNTWQAGVVNEWLRIKSEERLAASDARTEAREAEILSIAKEANRLASEANSIAQSQAKAAWRAARYAMYASVISAIVALVASKEDIVKLLSF</sequence>
<organism evidence="1 2">
    <name type="scientific">Uliginosibacterium sediminicola</name>
    <dbReference type="NCBI Taxonomy" id="2024550"/>
    <lineage>
        <taxon>Bacteria</taxon>
        <taxon>Pseudomonadati</taxon>
        <taxon>Pseudomonadota</taxon>
        <taxon>Betaproteobacteria</taxon>
        <taxon>Rhodocyclales</taxon>
        <taxon>Zoogloeaceae</taxon>
        <taxon>Uliginosibacterium</taxon>
    </lineage>
</organism>
<reference evidence="1 2" key="1">
    <citation type="journal article" date="2018" name="Int. J. Syst. Evol. Microbiol.">
        <title>Uliginosibacterium sediminicola sp. nov., isolated from freshwater sediment.</title>
        <authorList>
            <person name="Hwang W.M."/>
            <person name="Kim S.M."/>
            <person name="Kang K."/>
            <person name="Ahn T.Y."/>
        </authorList>
    </citation>
    <scope>NUCLEOTIDE SEQUENCE [LARGE SCALE GENOMIC DNA]</scope>
    <source>
        <strain evidence="1 2">M1-21</strain>
    </source>
</reference>
<dbReference type="EMBL" id="JBDIVE010000001">
    <property type="protein sequence ID" value="MEN3067507.1"/>
    <property type="molecule type" value="Genomic_DNA"/>
</dbReference>
<accession>A0ABU9YV03</accession>
<gene>
    <name evidence="1" type="ORF">ABDB84_03385</name>
</gene>
<name>A0ABU9YV03_9RHOO</name>
<keyword evidence="2" id="KW-1185">Reference proteome</keyword>
<dbReference type="Proteomes" id="UP001410394">
    <property type="component" value="Unassembled WGS sequence"/>
</dbReference>
<dbReference type="RefSeq" id="WP_345918272.1">
    <property type="nucleotide sequence ID" value="NZ_JBDIVE010000001.1"/>
</dbReference>
<proteinExistence type="predicted"/>
<protein>
    <submittedName>
        <fullName evidence="1">Uncharacterized protein</fullName>
    </submittedName>
</protein>